<dbReference type="InterPro" id="IPR029058">
    <property type="entry name" value="AB_hydrolase_fold"/>
</dbReference>
<keyword evidence="2 8" id="KW-0732">Signal</keyword>
<dbReference type="InterPro" id="IPR043129">
    <property type="entry name" value="ATPase_NBD"/>
</dbReference>
<dbReference type="Gene3D" id="3.40.50.1820">
    <property type="entry name" value="alpha/beta hydrolase"/>
    <property type="match status" value="1"/>
</dbReference>
<name>A0A2P6V2M4_9CHLO</name>
<dbReference type="SUPFAM" id="SSF53474">
    <property type="entry name" value="alpha/beta-Hydrolases"/>
    <property type="match status" value="1"/>
</dbReference>
<comment type="subcellular location">
    <subcellularLocation>
        <location evidence="1">Endoplasmic reticulum lumen</location>
    </subcellularLocation>
</comment>
<keyword evidence="6" id="KW-0143">Chaperone</keyword>
<sequence>MPATGRSGGGGARAAAAALLLVATALLVCPAPARGALLAIDLGAEFLKLSIVKPGRIPISIVINEMSKRKSPALVAFVDGDRLVGEEAAALSARYPERVYSRVLEWLGRPADDPRLAAQRKAAYRPYALGPAPNRTSPAALAVTTDTGETFSAEEVVASLLEYAKGLAEAAADGAPITDAVLAVPASFAPQQRQALLDAAKLAGLNVMGLIHSHAAAALQYGIERDFTNRTETIVLYDLGAASLQVALVSYSAYTDAKGASISQFDVRDVIWREDLGGEQLELVLMEHFADEFNAKLGGDQDVRSAPRAMAKLRKQVVRTKQILSANSEAPLSVEELWQDKDFRATITREKFEELAGDFWTKAAAPLRTLLERNNLTAGDVAAVELLGGTSRVPRLKQALSDVLGSRPLDMHLDADEAVVLGAGLFAANLSTTFRLRQFGMADKVPYSVSIQLDSESAPKVLVPAMKKLPTKRGVHLHNLTADSLSFTLSFDNSAGAVPCCARAFPLGAFNVSGIQEQVVAKYNESGKVSIHTRVDQSGLFHVDRADASVEVLEAVPPPPPPPAANATNGTAEGAAGAGNATEGAAANGTDAGSAAGGAAAGNATADAAADAAIAAAAGNATSAEPPLMRKRTVKVELTLEGGFLVPGMNRSEFDASRKVLRRLRAHDAAKREKAKARNDLEAYIIATRDKPCLRGRGMGAVQVEGNEEVTAVTTAEQREAFIGQLNDEEDWLYGDGEAAETAELKSQLRKLHETGDKIFARVSEAEMRPKVIDLSNETVELMRKAMNTWREIKPWLDTDEVAALAAQVDNFTAWLAGKQEEQGKLWAHQDPVLLSDDVTVKLAALQKAFTKLNNKRAPKPPPPPPPPKAEGNDTAPADGAAANATAPEGAPAGEQQEQQAEKDAAGKEEGGEEDAAPAHDELRTCRPRPSQIEMVRPDAFLAGTALLAVMAACLPSPAAAQRLFHPQGPGFVGVKNERELKLYQAIAAGLSTYSADELANRTRPDVPAGAVSVAAAAAPVVDATSQEVAAAIGNILAAAAIEAEVTGTLGDPKTFADGYPNDGTNRVALYRLPLSAGRPKGTCVFIHGCKHDPFSWFYKSPRCPMCTGLPEEVAHTKQCLARGYTVLALMSKNRAYRNRCFSAAGDPALSDMADSAAVIRAFTRRFGLAKRPIYMFGVSSGAGFAIKFPRQMRIQGIVSEVNQPDIDAWGLVDLKTNRFKVPMPPTVYYQMDRDLKTANQIAAAVKVFNRNKVPVGVVRSPVRNVTDLFLYERSMYIGKAQSRAIVGMLRKIGVLGKDGLIQFDVRVRRGWTKKLAKYLPWLKKGTVFNLVSDESQIWQELNMAWSWHEIVSDFVRPSLAWFESGGRANLDKLVKDMDLKGNIRCLTERVEGCPGVA</sequence>
<evidence type="ECO:0000256" key="1">
    <source>
        <dbReference type="ARBA" id="ARBA00004319"/>
    </source>
</evidence>
<dbReference type="GO" id="GO:0140662">
    <property type="term" value="F:ATP-dependent protein folding chaperone"/>
    <property type="evidence" value="ECO:0007669"/>
    <property type="project" value="InterPro"/>
</dbReference>
<dbReference type="PROSITE" id="PS01036">
    <property type="entry name" value="HSP70_3"/>
    <property type="match status" value="1"/>
</dbReference>
<keyword evidence="3" id="KW-0547">Nucleotide-binding</keyword>
<dbReference type="SUPFAM" id="SSF53067">
    <property type="entry name" value="Actin-like ATPase domain"/>
    <property type="match status" value="2"/>
</dbReference>
<organism evidence="9 10">
    <name type="scientific">Micractinium conductrix</name>
    <dbReference type="NCBI Taxonomy" id="554055"/>
    <lineage>
        <taxon>Eukaryota</taxon>
        <taxon>Viridiplantae</taxon>
        <taxon>Chlorophyta</taxon>
        <taxon>core chlorophytes</taxon>
        <taxon>Trebouxiophyceae</taxon>
        <taxon>Chlorellales</taxon>
        <taxon>Chlorellaceae</taxon>
        <taxon>Chlorella clade</taxon>
        <taxon>Micractinium</taxon>
    </lineage>
</organism>
<dbReference type="GO" id="GO:0005524">
    <property type="term" value="F:ATP binding"/>
    <property type="evidence" value="ECO:0007669"/>
    <property type="project" value="UniProtKB-KW"/>
</dbReference>
<keyword evidence="4" id="KW-0256">Endoplasmic reticulum</keyword>
<reference evidence="9 10" key="1">
    <citation type="journal article" date="2018" name="Plant J.">
        <title>Genome sequences of Chlorella sorokiniana UTEX 1602 and Micractinium conductrix SAG 241.80: implications to maltose excretion by a green alga.</title>
        <authorList>
            <person name="Arriola M.B."/>
            <person name="Velmurugan N."/>
            <person name="Zhang Y."/>
            <person name="Plunkett M.H."/>
            <person name="Hondzo H."/>
            <person name="Barney B.M."/>
        </authorList>
    </citation>
    <scope>NUCLEOTIDE SEQUENCE [LARGE SCALE GENOMIC DNA]</scope>
    <source>
        <strain evidence="9 10">SAG 241.80</strain>
    </source>
</reference>
<dbReference type="SUPFAM" id="SSF100934">
    <property type="entry name" value="Heat shock protein 70kD (HSP70), C-terminal subdomain"/>
    <property type="match status" value="1"/>
</dbReference>
<keyword evidence="10" id="KW-1185">Reference proteome</keyword>
<dbReference type="InterPro" id="IPR018181">
    <property type="entry name" value="Heat_shock_70_CS"/>
</dbReference>
<dbReference type="GO" id="GO:0034663">
    <property type="term" value="C:endoplasmic reticulum chaperone complex"/>
    <property type="evidence" value="ECO:0007669"/>
    <property type="project" value="TreeGrafter"/>
</dbReference>
<dbReference type="FunFam" id="3.90.640.10:FF:000004">
    <property type="entry name" value="Heat shock 70 kDa protein 4"/>
    <property type="match status" value="1"/>
</dbReference>
<feature type="compositionally biased region" description="Basic and acidic residues" evidence="7">
    <location>
        <begin position="900"/>
        <end position="910"/>
    </location>
</feature>
<keyword evidence="9" id="KW-0346">Stress response</keyword>
<dbReference type="Proteomes" id="UP000239649">
    <property type="component" value="Unassembled WGS sequence"/>
</dbReference>
<dbReference type="Gene3D" id="2.60.34.10">
    <property type="entry name" value="Substrate Binding Domain Of DNAk, Chain A, domain 1"/>
    <property type="match status" value="1"/>
</dbReference>
<keyword evidence="5" id="KW-0067">ATP-binding</keyword>
<evidence type="ECO:0000256" key="2">
    <source>
        <dbReference type="ARBA" id="ARBA00022729"/>
    </source>
</evidence>
<feature type="compositionally biased region" description="Low complexity" evidence="7">
    <location>
        <begin position="873"/>
        <end position="899"/>
    </location>
</feature>
<dbReference type="Gene3D" id="3.30.30.30">
    <property type="match status" value="1"/>
</dbReference>
<dbReference type="PRINTS" id="PR00301">
    <property type="entry name" value="HEATSHOCK70"/>
</dbReference>
<evidence type="ECO:0000313" key="9">
    <source>
        <dbReference type="EMBL" id="PSC68343.1"/>
    </source>
</evidence>
<proteinExistence type="predicted"/>
<dbReference type="GO" id="GO:0005788">
    <property type="term" value="C:endoplasmic reticulum lumen"/>
    <property type="evidence" value="ECO:0007669"/>
    <property type="project" value="UniProtKB-SubCell"/>
</dbReference>
<feature type="chain" id="PRO_5015135734" evidence="8">
    <location>
        <begin position="36"/>
        <end position="1398"/>
    </location>
</feature>
<dbReference type="InterPro" id="IPR013126">
    <property type="entry name" value="Hsp_70_fam"/>
</dbReference>
<evidence type="ECO:0000256" key="5">
    <source>
        <dbReference type="ARBA" id="ARBA00022840"/>
    </source>
</evidence>
<accession>A0A2P6V2M4</accession>
<feature type="region of interest" description="Disordered" evidence="7">
    <location>
        <begin position="852"/>
        <end position="931"/>
    </location>
</feature>
<evidence type="ECO:0000256" key="6">
    <source>
        <dbReference type="ARBA" id="ARBA00023186"/>
    </source>
</evidence>
<dbReference type="Gene3D" id="1.20.1270.10">
    <property type="match status" value="1"/>
</dbReference>
<dbReference type="CDD" id="cd10230">
    <property type="entry name" value="ASKHA_NBD_HSP70_HYOU1"/>
    <property type="match status" value="1"/>
</dbReference>
<feature type="region of interest" description="Disordered" evidence="7">
    <location>
        <begin position="553"/>
        <end position="583"/>
    </location>
</feature>
<dbReference type="InterPro" id="IPR029047">
    <property type="entry name" value="HSP70_peptide-bd_sf"/>
</dbReference>
<dbReference type="STRING" id="554055.A0A2P6V2M4"/>
<gene>
    <name evidence="9" type="ORF">C2E20_8010</name>
</gene>
<feature type="compositionally biased region" description="Low complexity" evidence="7">
    <location>
        <begin position="565"/>
        <end position="583"/>
    </location>
</feature>
<feature type="compositionally biased region" description="Pro residues" evidence="7">
    <location>
        <begin position="860"/>
        <end position="869"/>
    </location>
</feature>
<comment type="caution">
    <text evidence="9">The sequence shown here is derived from an EMBL/GenBank/DDBJ whole genome shotgun (WGS) entry which is preliminary data.</text>
</comment>
<dbReference type="Gene3D" id="3.30.420.40">
    <property type="match status" value="2"/>
</dbReference>
<evidence type="ECO:0000256" key="4">
    <source>
        <dbReference type="ARBA" id="ARBA00022824"/>
    </source>
</evidence>
<evidence type="ECO:0000256" key="7">
    <source>
        <dbReference type="SAM" id="MobiDB-lite"/>
    </source>
</evidence>
<dbReference type="InterPro" id="IPR029048">
    <property type="entry name" value="HSP70_C_sf"/>
</dbReference>
<evidence type="ECO:0000313" key="10">
    <source>
        <dbReference type="Proteomes" id="UP000239649"/>
    </source>
</evidence>
<evidence type="ECO:0000256" key="3">
    <source>
        <dbReference type="ARBA" id="ARBA00022741"/>
    </source>
</evidence>
<dbReference type="OrthoDB" id="10262720at2759"/>
<evidence type="ECO:0000256" key="8">
    <source>
        <dbReference type="SAM" id="SignalP"/>
    </source>
</evidence>
<dbReference type="Gene3D" id="3.90.640.10">
    <property type="entry name" value="Actin, Chain A, domain 4"/>
    <property type="match status" value="1"/>
</dbReference>
<dbReference type="EMBL" id="LHPF02000038">
    <property type="protein sequence ID" value="PSC68343.1"/>
    <property type="molecule type" value="Genomic_DNA"/>
</dbReference>
<protein>
    <submittedName>
        <fullName evidence="9">Heat shock 70 kDa 17 isoform B</fullName>
    </submittedName>
</protein>
<dbReference type="Pfam" id="PF00012">
    <property type="entry name" value="HSP70"/>
    <property type="match status" value="1"/>
</dbReference>
<dbReference type="PANTHER" id="PTHR45639:SF3">
    <property type="entry name" value="HYPOXIA UP-REGULATED PROTEIN 1"/>
    <property type="match status" value="1"/>
</dbReference>
<dbReference type="PANTHER" id="PTHR45639">
    <property type="entry name" value="HSC70CB, ISOFORM G-RELATED"/>
    <property type="match status" value="1"/>
</dbReference>
<dbReference type="GO" id="GO:0030968">
    <property type="term" value="P:endoplasmic reticulum unfolded protein response"/>
    <property type="evidence" value="ECO:0007669"/>
    <property type="project" value="TreeGrafter"/>
</dbReference>
<feature type="signal peptide" evidence="8">
    <location>
        <begin position="1"/>
        <end position="35"/>
    </location>
</feature>